<organism evidence="1 2">
    <name type="scientific">Glycomyces rutgersensis</name>
    <dbReference type="NCBI Taxonomy" id="58115"/>
    <lineage>
        <taxon>Bacteria</taxon>
        <taxon>Bacillati</taxon>
        <taxon>Actinomycetota</taxon>
        <taxon>Actinomycetes</taxon>
        <taxon>Glycomycetales</taxon>
        <taxon>Glycomycetaceae</taxon>
        <taxon>Glycomyces</taxon>
    </lineage>
</organism>
<evidence type="ECO:0008006" key="3">
    <source>
        <dbReference type="Google" id="ProtNLM"/>
    </source>
</evidence>
<proteinExistence type="predicted"/>
<evidence type="ECO:0000313" key="1">
    <source>
        <dbReference type="EMBL" id="GAA2318888.1"/>
    </source>
</evidence>
<protein>
    <recommendedName>
        <fullName evidence="3">Transposase</fullName>
    </recommendedName>
</protein>
<sequence length="113" mass="12467">MAGQNWKILLGHLGSVPSVHSDDSPELDTAGHIAYRMDEVRRCLAMPASMGESRSSALPEKANADFKMRFRCFQKIVRGTRGQVRIRAMCMVSDGSCRGGCGVRRRIRGGRPC</sequence>
<keyword evidence="2" id="KW-1185">Reference proteome</keyword>
<name>A0ABP5S3G7_9ACTN</name>
<accession>A0ABP5S3G7</accession>
<gene>
    <name evidence="1" type="ORF">GCM10010403_04880</name>
</gene>
<evidence type="ECO:0000313" key="2">
    <source>
        <dbReference type="Proteomes" id="UP001501584"/>
    </source>
</evidence>
<reference evidence="2" key="1">
    <citation type="journal article" date="2019" name="Int. J. Syst. Evol. Microbiol.">
        <title>The Global Catalogue of Microorganisms (GCM) 10K type strain sequencing project: providing services to taxonomists for standard genome sequencing and annotation.</title>
        <authorList>
            <consortium name="The Broad Institute Genomics Platform"/>
            <consortium name="The Broad Institute Genome Sequencing Center for Infectious Disease"/>
            <person name="Wu L."/>
            <person name="Ma J."/>
        </authorList>
    </citation>
    <scope>NUCLEOTIDE SEQUENCE [LARGE SCALE GENOMIC DNA]</scope>
    <source>
        <strain evidence="2">JCM 6238</strain>
    </source>
</reference>
<dbReference type="EMBL" id="BAAASX010000001">
    <property type="protein sequence ID" value="GAA2318888.1"/>
    <property type="molecule type" value="Genomic_DNA"/>
</dbReference>
<dbReference type="Proteomes" id="UP001501584">
    <property type="component" value="Unassembled WGS sequence"/>
</dbReference>
<comment type="caution">
    <text evidence="1">The sequence shown here is derived from an EMBL/GenBank/DDBJ whole genome shotgun (WGS) entry which is preliminary data.</text>
</comment>